<dbReference type="EMBL" id="PVTV01000011">
    <property type="protein sequence ID" value="PRY99206.1"/>
    <property type="molecule type" value="Genomic_DNA"/>
</dbReference>
<dbReference type="InterPro" id="IPR050300">
    <property type="entry name" value="GDXG_lipolytic_enzyme"/>
</dbReference>
<keyword evidence="1" id="KW-0378">Hydrolase</keyword>
<dbReference type="PANTHER" id="PTHR48081">
    <property type="entry name" value="AB HYDROLASE SUPERFAMILY PROTEIN C4A8.06C"/>
    <property type="match status" value="1"/>
</dbReference>
<gene>
    <name evidence="3" type="ORF">BCM14_0649</name>
</gene>
<organism evidence="3 4">
    <name type="scientific">Jezberella montanilacus</name>
    <dbReference type="NCBI Taxonomy" id="323426"/>
    <lineage>
        <taxon>Bacteria</taxon>
        <taxon>Pseudomonadati</taxon>
        <taxon>Pseudomonadota</taxon>
        <taxon>Betaproteobacteria</taxon>
        <taxon>Burkholderiales</taxon>
        <taxon>Alcaligenaceae</taxon>
        <taxon>Jezberella</taxon>
    </lineage>
</organism>
<keyword evidence="4" id="KW-1185">Reference proteome</keyword>
<dbReference type="Proteomes" id="UP000238308">
    <property type="component" value="Unassembled WGS sequence"/>
</dbReference>
<reference evidence="3 4" key="1">
    <citation type="submission" date="2018-03" db="EMBL/GenBank/DDBJ databases">
        <title>Genomic Encyclopedia of Type Strains, Phase III (KMG-III): the genomes of soil and plant-associated and newly described type strains.</title>
        <authorList>
            <person name="Whitman W."/>
        </authorList>
    </citation>
    <scope>NUCLEOTIDE SEQUENCE [LARGE SCALE GENOMIC DNA]</scope>
    <source>
        <strain evidence="3 4">MWH-P2sevCIIIb</strain>
    </source>
</reference>
<dbReference type="PANTHER" id="PTHR48081:SF33">
    <property type="entry name" value="KYNURENINE FORMAMIDASE"/>
    <property type="match status" value="1"/>
</dbReference>
<proteinExistence type="predicted"/>
<dbReference type="Pfam" id="PF20434">
    <property type="entry name" value="BD-FAE"/>
    <property type="match status" value="1"/>
</dbReference>
<dbReference type="Gene3D" id="3.40.50.1820">
    <property type="entry name" value="alpha/beta hydrolase"/>
    <property type="match status" value="1"/>
</dbReference>
<comment type="caution">
    <text evidence="3">The sequence shown here is derived from an EMBL/GenBank/DDBJ whole genome shotgun (WGS) entry which is preliminary data.</text>
</comment>
<dbReference type="InterPro" id="IPR029058">
    <property type="entry name" value="AB_hydrolase_fold"/>
</dbReference>
<evidence type="ECO:0000313" key="3">
    <source>
        <dbReference type="EMBL" id="PRY99206.1"/>
    </source>
</evidence>
<name>A0A2T0XJU1_9BURK</name>
<protein>
    <submittedName>
        <fullName evidence="3">Arylformamidase</fullName>
    </submittedName>
</protein>
<evidence type="ECO:0000256" key="1">
    <source>
        <dbReference type="ARBA" id="ARBA00022801"/>
    </source>
</evidence>
<evidence type="ECO:0000313" key="4">
    <source>
        <dbReference type="Proteomes" id="UP000238308"/>
    </source>
</evidence>
<dbReference type="AlphaFoldDB" id="A0A2T0XJU1"/>
<dbReference type="OrthoDB" id="9771666at2"/>
<sequence length="276" mass="30565">MNEAVEREFNPRVSVPDTEPYIKRGAEQSAKAYATHEHQSDLSYAPGDLTTLDYFPCGQPGRPLFVFIHGGFWRGRDKKDFAYVANSMLPTGCNVALMNYDLCPTVTVTQITQQIRDGLVWLSSQATKLGFKSGLLVAGHSAGAHLLAMTLAKTGQSYQLPDQVVNKAYLISGIYDCSPVLEISVNEEIRMTEQEVPLMSPIRFAMPAGVQYEVLAGGAEPAGWVKQSTDFAEHLHRHGCNVNMQLRPGLNHYSILQEFETSDGYLPQLIQRDLKA</sequence>
<dbReference type="RefSeq" id="WP_106226532.1">
    <property type="nucleotide sequence ID" value="NZ_PVTV01000011.1"/>
</dbReference>
<feature type="domain" description="BD-FAE-like" evidence="2">
    <location>
        <begin position="62"/>
        <end position="164"/>
    </location>
</feature>
<evidence type="ECO:0000259" key="2">
    <source>
        <dbReference type="Pfam" id="PF20434"/>
    </source>
</evidence>
<dbReference type="InterPro" id="IPR049492">
    <property type="entry name" value="BD-FAE-like_dom"/>
</dbReference>
<dbReference type="SUPFAM" id="SSF53474">
    <property type="entry name" value="alpha/beta-Hydrolases"/>
    <property type="match status" value="1"/>
</dbReference>
<accession>A0A2T0XJU1</accession>
<dbReference type="GO" id="GO:0016787">
    <property type="term" value="F:hydrolase activity"/>
    <property type="evidence" value="ECO:0007669"/>
    <property type="project" value="UniProtKB-KW"/>
</dbReference>